<keyword evidence="1" id="KW-0812">Transmembrane</keyword>
<keyword evidence="4" id="KW-1185">Reference proteome</keyword>
<sequence>MKTPVRNTSRTKIKELPFYILGIATGLYPILFYYSNNYSLINSWKHLGFFIALFIVVPIVAFFFLQYIFKKYSKLEKYKTSVFAFCNALGFLLFIQLCLYASLRLLFTVACFIIAFLIAKFLNKHLLKIVVFQFLIAFASLFTLIPTIINQLSYNEEWLKQPDNIEEAVFTKRPNVYYIQPDGYVNFSEINKGYYDIDNSKFKDFLTTNNFKLYPDIRSNYTSTLVSNSATFSMKHHYYNRGFNFSETANAREIIISKNPVLDIFKNNNYKTHYLAEVSYILNNFPKMGYDACNFSYEDISFITDGFQSEEDITVPLIKYLNEDEEKSKFFFIEIFKPGHVESDKNKTLGKEAEYEKYKTNLKMSNERLVKVINLINEKDPNGLIIIMADHGGYAGMEYMLEVFKKTNDRDKLYSAFSTILAIKWPDNTAPAIDKNFKTGVNLYRILFSYLTDNTNYLKHLQEDASYSIIDGGAPKGVYKRIDSLGNIVFERVEQ</sequence>
<dbReference type="Proteomes" id="UP001254488">
    <property type="component" value="Unassembled WGS sequence"/>
</dbReference>
<feature type="transmembrane region" description="Helical" evidence="1">
    <location>
        <begin position="129"/>
        <end position="149"/>
    </location>
</feature>
<gene>
    <name evidence="3" type="ORF">RM538_11990</name>
</gene>
<evidence type="ECO:0000256" key="1">
    <source>
        <dbReference type="SAM" id="Phobius"/>
    </source>
</evidence>
<comment type="caution">
    <text evidence="3">The sequence shown here is derived from an EMBL/GenBank/DDBJ whole genome shotgun (WGS) entry which is preliminary data.</text>
</comment>
<dbReference type="Gene3D" id="3.40.720.10">
    <property type="entry name" value="Alkaline Phosphatase, subunit A"/>
    <property type="match status" value="1"/>
</dbReference>
<organism evidence="3 4">
    <name type="scientific">Patiriisocius hiemis</name>
    <dbReference type="NCBI Taxonomy" id="3075604"/>
    <lineage>
        <taxon>Bacteria</taxon>
        <taxon>Pseudomonadati</taxon>
        <taxon>Bacteroidota</taxon>
        <taxon>Flavobacteriia</taxon>
        <taxon>Flavobacteriales</taxon>
        <taxon>Flavobacteriaceae</taxon>
        <taxon>Patiriisocius</taxon>
    </lineage>
</organism>
<name>A0ABU2YEW0_9FLAO</name>
<dbReference type="SUPFAM" id="SSF53649">
    <property type="entry name" value="Alkaline phosphatase-like"/>
    <property type="match status" value="1"/>
</dbReference>
<evidence type="ECO:0000313" key="3">
    <source>
        <dbReference type="EMBL" id="MDT0556729.1"/>
    </source>
</evidence>
<evidence type="ECO:0000259" key="2">
    <source>
        <dbReference type="Pfam" id="PF00884"/>
    </source>
</evidence>
<reference evidence="3 4" key="1">
    <citation type="submission" date="2023-09" db="EMBL/GenBank/DDBJ databases">
        <authorList>
            <person name="Rey-Velasco X."/>
        </authorList>
    </citation>
    <scope>NUCLEOTIDE SEQUENCE [LARGE SCALE GENOMIC DNA]</scope>
    <source>
        <strain evidence="3 4">W242</strain>
    </source>
</reference>
<feature type="transmembrane region" description="Helical" evidence="1">
    <location>
        <begin position="16"/>
        <end position="35"/>
    </location>
</feature>
<proteinExistence type="predicted"/>
<dbReference type="InterPro" id="IPR017850">
    <property type="entry name" value="Alkaline_phosphatase_core_sf"/>
</dbReference>
<keyword evidence="1" id="KW-1133">Transmembrane helix</keyword>
<feature type="transmembrane region" description="Helical" evidence="1">
    <location>
        <begin position="105"/>
        <end position="122"/>
    </location>
</feature>
<protein>
    <submittedName>
        <fullName evidence="3">Sulfatase-like hydrolase/transferase</fullName>
    </submittedName>
</protein>
<keyword evidence="1" id="KW-0472">Membrane</keyword>
<dbReference type="RefSeq" id="WP_311333680.1">
    <property type="nucleotide sequence ID" value="NZ_JAVRHZ010000008.1"/>
</dbReference>
<evidence type="ECO:0000313" key="4">
    <source>
        <dbReference type="Proteomes" id="UP001254488"/>
    </source>
</evidence>
<dbReference type="Pfam" id="PF00884">
    <property type="entry name" value="Sulfatase"/>
    <property type="match status" value="1"/>
</dbReference>
<feature type="transmembrane region" description="Helical" evidence="1">
    <location>
        <begin position="47"/>
        <end position="69"/>
    </location>
</feature>
<accession>A0ABU2YEW0</accession>
<feature type="transmembrane region" description="Helical" evidence="1">
    <location>
        <begin position="81"/>
        <end position="99"/>
    </location>
</feature>
<feature type="domain" description="Sulfatase N-terminal" evidence="2">
    <location>
        <begin position="209"/>
        <end position="397"/>
    </location>
</feature>
<dbReference type="EMBL" id="JAVRHZ010000008">
    <property type="protein sequence ID" value="MDT0556729.1"/>
    <property type="molecule type" value="Genomic_DNA"/>
</dbReference>
<dbReference type="InterPro" id="IPR000917">
    <property type="entry name" value="Sulfatase_N"/>
</dbReference>